<name>A0AC61LZW1_9ADEN</name>
<proteinExistence type="predicted"/>
<evidence type="ECO:0000313" key="2">
    <source>
        <dbReference type="Proteomes" id="UP000502787"/>
    </source>
</evidence>
<accession>A0AC61LZW1</accession>
<dbReference type="EMBL" id="MN986925">
    <property type="protein sequence ID" value="QIZ64157.1"/>
    <property type="molecule type" value="Genomic_DNA"/>
</dbReference>
<protein>
    <submittedName>
        <fullName evidence="1">Penton base</fullName>
    </submittedName>
</protein>
<keyword evidence="2" id="KW-1185">Reference proteome</keyword>
<evidence type="ECO:0000313" key="1">
    <source>
        <dbReference type="EMBL" id="QIZ64157.1"/>
    </source>
</evidence>
<organism evidence="1 2">
    <name type="scientific">Guinea pig adenovirus 1</name>
    <dbReference type="NCBI Taxonomy" id="2847100"/>
    <lineage>
        <taxon>Viruses</taxon>
        <taxon>Varidnaviria</taxon>
        <taxon>Bamfordvirae</taxon>
        <taxon>Preplasmiviricota</taxon>
        <taxon>Polisuviricotina</taxon>
        <taxon>Pharingeaviricetes</taxon>
        <taxon>Rowavirales</taxon>
        <taxon>Adenoviridae</taxon>
        <taxon>Mastadenovirus</taxon>
        <taxon>Mastadenovirus caviae</taxon>
        <taxon>Guinea pig mastadenovirus A</taxon>
    </lineage>
</organism>
<dbReference type="Proteomes" id="UP000502787">
    <property type="component" value="Segment"/>
</dbReference>
<sequence length="478" mass="52939">MAAALYSEPPPAYETVVELSPSLGAPYVPPRYMAAQAGRNSITYGAGGNARQRDTTRLFLIDNKSADIESLNYQNDRSNYVTTVIQNDDFSPYEASTQTINFDDRSNWGAEFRSALNTNLPNVTDFMRSNSFRAKLMVAREGDAKQPRYEWVTLTLPEGNFSSDKVIDLMNNAVAEHYAAVASQHGVAEDDIGVKFDTRNFRLGFDPRIGLNTDGQYTHEAFHADIVLLPGCAVDFTRSRLNNMLGIRKRLPFRRGFVISYETLVGGNIPALADPAVPKGDPPRPLTTDAKGRSYHVGQDPSVPATFTAYRSWYLAYNYGPRDGPARTETVLTTEDITGGIEQVYWSLPDVVKPPITFRDSQLFDQLPVVAAELMPVRARTFYNTQAVYAQLIQDASNRTHAFNPFPEHQILMQPPASTIAAISENVPSVTNHGVLPIKNHVPGAQRVTITDARRRTLPYVYKTLGVLSPKVLSSATL</sequence>
<reference evidence="1" key="1">
    <citation type="submission" date="2020-01" db="EMBL/GenBank/DDBJ databases">
        <title>Genomic and phylogenetic analysis of two Guinea pig adenovirus strains recovered from archival lung tissue.</title>
        <authorList>
            <person name="Hofmann-Sieber H."/>
            <person name="Gonzalez G."/>
            <person name="Spohn M."/>
            <person name="Dobner T."/>
            <person name="Kajon A.E."/>
        </authorList>
    </citation>
    <scope>NUCLEOTIDE SEQUENCE</scope>
    <source>
        <strain evidence="1">AUS96</strain>
    </source>
</reference>